<gene>
    <name evidence="11" type="ORF">MIT9_P1300</name>
</gene>
<sequence>MMVENSVLERRRAGVLLHITSLPGEGGNGDLGAHAFRFVEFLADKALSVWQTLPVNPTGSDGSPYQCLSAHAGNPLLIDLDWLAEKGLLAAERIPGAKAAAAGRLAALREAHEAFRRDDRGLAEDYRHFLQFHHYWLEDFALFMALKARFGQRAWWDWPGPYRDRDPEALSRARRELAHELDRVRFEQFVFFRQWQALRRHAHRHGVLLFGDMPIFVAADSADVWAKRRYFQLDETGHPRVVAGVPPDYFSATGQRWGNPHYDWEALQRDGFSWWIERLHTQLELFDWIRIDHFRGFQAYWEIPAEAETAAAGRWVEAPGEALLEALFDRFGALPLVAEDLGIITPEVEDLRRKFAIPGMLVLQFAFDGGPDNPYLPHNHSADRVVYTGTHDNDTTLSWFEALADEQKGHIYDYLGNPQEAMPWALMRCAFASVATVAVVPMQDVLGLGRGHRMNTPGTTEGNWRWRFSWEQLCPEHGDRLRHWSHLYGRAAG</sequence>
<dbReference type="EC" id="2.4.1.25" evidence="3 10"/>
<keyword evidence="12" id="KW-1185">Reference proteome</keyword>
<evidence type="ECO:0000256" key="9">
    <source>
        <dbReference type="ARBA" id="ARBA00031501"/>
    </source>
</evidence>
<dbReference type="InterPro" id="IPR017853">
    <property type="entry name" value="GH"/>
</dbReference>
<evidence type="ECO:0000256" key="1">
    <source>
        <dbReference type="ARBA" id="ARBA00000439"/>
    </source>
</evidence>
<evidence type="ECO:0000313" key="12">
    <source>
        <dbReference type="Proteomes" id="UP001321825"/>
    </source>
</evidence>
<dbReference type="GO" id="GO:0004134">
    <property type="term" value="F:4-alpha-glucanotransferase activity"/>
    <property type="evidence" value="ECO:0007669"/>
    <property type="project" value="UniProtKB-EC"/>
</dbReference>
<dbReference type="SUPFAM" id="SSF51445">
    <property type="entry name" value="(Trans)glycosidases"/>
    <property type="match status" value="1"/>
</dbReference>
<comment type="catalytic activity">
    <reaction evidence="1 10">
        <text>Transfers a segment of a (1-&gt;4)-alpha-D-glucan to a new position in an acceptor, which may be glucose or a (1-&gt;4)-alpha-D-glucan.</text>
        <dbReference type="EC" id="2.4.1.25"/>
    </reaction>
</comment>
<keyword evidence="5 10" id="KW-0328">Glycosyltransferase</keyword>
<dbReference type="InterPro" id="IPR003385">
    <property type="entry name" value="Glyco_hydro_77"/>
</dbReference>
<evidence type="ECO:0000256" key="7">
    <source>
        <dbReference type="ARBA" id="ARBA00023277"/>
    </source>
</evidence>
<dbReference type="RefSeq" id="WP_317706634.1">
    <property type="nucleotide sequence ID" value="NZ_AP024714.1"/>
</dbReference>
<dbReference type="Proteomes" id="UP001321825">
    <property type="component" value="Chromosome"/>
</dbReference>
<evidence type="ECO:0000256" key="4">
    <source>
        <dbReference type="ARBA" id="ARBA00020295"/>
    </source>
</evidence>
<dbReference type="EMBL" id="AP024714">
    <property type="protein sequence ID" value="BCX81722.1"/>
    <property type="molecule type" value="Genomic_DNA"/>
</dbReference>
<dbReference type="NCBIfam" id="NF011080">
    <property type="entry name" value="PRK14508.1-3"/>
    <property type="match status" value="1"/>
</dbReference>
<organism evidence="11 12">
    <name type="scientific">Methylomarinovum caldicuralii</name>
    <dbReference type="NCBI Taxonomy" id="438856"/>
    <lineage>
        <taxon>Bacteria</taxon>
        <taxon>Pseudomonadati</taxon>
        <taxon>Pseudomonadota</taxon>
        <taxon>Gammaproteobacteria</taxon>
        <taxon>Methylococcales</taxon>
        <taxon>Methylothermaceae</taxon>
        <taxon>Methylomarinovum</taxon>
    </lineage>
</organism>
<dbReference type="NCBIfam" id="TIGR00217">
    <property type="entry name" value="malQ"/>
    <property type="match status" value="1"/>
</dbReference>
<evidence type="ECO:0000256" key="5">
    <source>
        <dbReference type="ARBA" id="ARBA00022676"/>
    </source>
</evidence>
<evidence type="ECO:0000256" key="2">
    <source>
        <dbReference type="ARBA" id="ARBA00005684"/>
    </source>
</evidence>
<name>A0AAU9C091_9GAMM</name>
<evidence type="ECO:0000256" key="3">
    <source>
        <dbReference type="ARBA" id="ARBA00012560"/>
    </source>
</evidence>
<proteinExistence type="inferred from homology"/>
<evidence type="ECO:0000256" key="8">
    <source>
        <dbReference type="ARBA" id="ARBA00031423"/>
    </source>
</evidence>
<dbReference type="PANTHER" id="PTHR32438:SF5">
    <property type="entry name" value="4-ALPHA-GLUCANOTRANSFERASE DPE1, CHLOROPLASTIC_AMYLOPLASTIC"/>
    <property type="match status" value="1"/>
</dbReference>
<dbReference type="Gene3D" id="3.20.20.80">
    <property type="entry name" value="Glycosidases"/>
    <property type="match status" value="1"/>
</dbReference>
<evidence type="ECO:0000256" key="6">
    <source>
        <dbReference type="ARBA" id="ARBA00022679"/>
    </source>
</evidence>
<dbReference type="KEGG" id="mcau:MIT9_P1300"/>
<comment type="similarity">
    <text evidence="2 10">Belongs to the disproportionating enzyme family.</text>
</comment>
<dbReference type="Pfam" id="PF02446">
    <property type="entry name" value="Glyco_hydro_77"/>
    <property type="match status" value="1"/>
</dbReference>
<dbReference type="PANTHER" id="PTHR32438">
    <property type="entry name" value="4-ALPHA-GLUCANOTRANSFERASE DPE1, CHLOROPLASTIC/AMYLOPLASTIC"/>
    <property type="match status" value="1"/>
</dbReference>
<keyword evidence="7 10" id="KW-0119">Carbohydrate metabolism</keyword>
<evidence type="ECO:0000256" key="10">
    <source>
        <dbReference type="RuleBase" id="RU361207"/>
    </source>
</evidence>
<reference evidence="12" key="1">
    <citation type="journal article" date="2024" name="Int. J. Syst. Evol. Microbiol.">
        <title>Methylomarinovum tepidoasis sp. nov., a moderately thermophilic methanotroph of the family Methylothermaceae isolated from a deep-sea hydrothermal field.</title>
        <authorList>
            <person name="Hirayama H."/>
            <person name="Takaki Y."/>
            <person name="Abe M."/>
            <person name="Miyazaki M."/>
            <person name="Uematsu K."/>
            <person name="Matsui Y."/>
            <person name="Takai K."/>
        </authorList>
    </citation>
    <scope>NUCLEOTIDE SEQUENCE [LARGE SCALE GENOMIC DNA]</scope>
    <source>
        <strain evidence="12">IT-9</strain>
    </source>
</reference>
<dbReference type="GO" id="GO:0005975">
    <property type="term" value="P:carbohydrate metabolic process"/>
    <property type="evidence" value="ECO:0007669"/>
    <property type="project" value="InterPro"/>
</dbReference>
<keyword evidence="6 10" id="KW-0808">Transferase</keyword>
<evidence type="ECO:0000313" key="11">
    <source>
        <dbReference type="EMBL" id="BCX81722.1"/>
    </source>
</evidence>
<accession>A0AAU9C091</accession>
<dbReference type="AlphaFoldDB" id="A0AAU9C091"/>
<protein>
    <recommendedName>
        <fullName evidence="4 10">4-alpha-glucanotransferase</fullName>
        <ecNumber evidence="3 10">2.4.1.25</ecNumber>
    </recommendedName>
    <alternativeName>
        <fullName evidence="8 10">Amylomaltase</fullName>
    </alternativeName>
    <alternativeName>
        <fullName evidence="9 10">Disproportionating enzyme</fullName>
    </alternativeName>
</protein>